<name>A0A392VPN7_9FABA</name>
<feature type="non-terminal residue" evidence="1">
    <location>
        <position position="53"/>
    </location>
</feature>
<sequence length="53" mass="6105">MLDVLDVVGGVWRFETLGQSLVPVREDRLLLGWKGYRLMGVRGTGRKVLRSYR</sequence>
<dbReference type="EMBL" id="LXQA011219753">
    <property type="protein sequence ID" value="MCI89453.1"/>
    <property type="molecule type" value="Genomic_DNA"/>
</dbReference>
<comment type="caution">
    <text evidence="1">The sequence shown here is derived from an EMBL/GenBank/DDBJ whole genome shotgun (WGS) entry which is preliminary data.</text>
</comment>
<dbReference type="Proteomes" id="UP000265520">
    <property type="component" value="Unassembled WGS sequence"/>
</dbReference>
<keyword evidence="2" id="KW-1185">Reference proteome</keyword>
<evidence type="ECO:0000313" key="1">
    <source>
        <dbReference type="EMBL" id="MCI89453.1"/>
    </source>
</evidence>
<protein>
    <submittedName>
        <fullName evidence="1">Uncharacterized protein</fullName>
    </submittedName>
</protein>
<accession>A0A392VPN7</accession>
<reference evidence="1 2" key="1">
    <citation type="journal article" date="2018" name="Front. Plant Sci.">
        <title>Red Clover (Trifolium pratense) and Zigzag Clover (T. medium) - A Picture of Genomic Similarities and Differences.</title>
        <authorList>
            <person name="Dluhosova J."/>
            <person name="Istvanek J."/>
            <person name="Nedelnik J."/>
            <person name="Repkova J."/>
        </authorList>
    </citation>
    <scope>NUCLEOTIDE SEQUENCE [LARGE SCALE GENOMIC DNA]</scope>
    <source>
        <strain evidence="2">cv. 10/8</strain>
        <tissue evidence="1">Leaf</tissue>
    </source>
</reference>
<dbReference type="AlphaFoldDB" id="A0A392VPN7"/>
<proteinExistence type="predicted"/>
<evidence type="ECO:0000313" key="2">
    <source>
        <dbReference type="Proteomes" id="UP000265520"/>
    </source>
</evidence>
<organism evidence="1 2">
    <name type="scientific">Trifolium medium</name>
    <dbReference type="NCBI Taxonomy" id="97028"/>
    <lineage>
        <taxon>Eukaryota</taxon>
        <taxon>Viridiplantae</taxon>
        <taxon>Streptophyta</taxon>
        <taxon>Embryophyta</taxon>
        <taxon>Tracheophyta</taxon>
        <taxon>Spermatophyta</taxon>
        <taxon>Magnoliopsida</taxon>
        <taxon>eudicotyledons</taxon>
        <taxon>Gunneridae</taxon>
        <taxon>Pentapetalae</taxon>
        <taxon>rosids</taxon>
        <taxon>fabids</taxon>
        <taxon>Fabales</taxon>
        <taxon>Fabaceae</taxon>
        <taxon>Papilionoideae</taxon>
        <taxon>50 kb inversion clade</taxon>
        <taxon>NPAAA clade</taxon>
        <taxon>Hologalegina</taxon>
        <taxon>IRL clade</taxon>
        <taxon>Trifolieae</taxon>
        <taxon>Trifolium</taxon>
    </lineage>
</organism>